<proteinExistence type="predicted"/>
<feature type="compositionally biased region" description="Basic and acidic residues" evidence="1">
    <location>
        <begin position="417"/>
        <end position="428"/>
    </location>
</feature>
<feature type="region of interest" description="Disordered" evidence="1">
    <location>
        <begin position="80"/>
        <end position="123"/>
    </location>
</feature>
<evidence type="ECO:0000313" key="3">
    <source>
        <dbReference type="Proteomes" id="UP000002630"/>
    </source>
</evidence>
<dbReference type="EMBL" id="FN649749">
    <property type="protein sequence ID" value="CBJ30896.1"/>
    <property type="molecule type" value="Genomic_DNA"/>
</dbReference>
<dbReference type="InParanoid" id="D7FRV5"/>
<name>D7FRV5_ECTSI</name>
<feature type="compositionally biased region" description="Basic and acidic residues" evidence="1">
    <location>
        <begin position="591"/>
        <end position="610"/>
    </location>
</feature>
<accession>D7FRV5</accession>
<dbReference type="AlphaFoldDB" id="D7FRV5"/>
<keyword evidence="3" id="KW-1185">Reference proteome</keyword>
<feature type="region of interest" description="Disordered" evidence="1">
    <location>
        <begin position="341"/>
        <end position="465"/>
    </location>
</feature>
<organism evidence="2 3">
    <name type="scientific">Ectocarpus siliculosus</name>
    <name type="common">Brown alga</name>
    <name type="synonym">Conferva siliculosa</name>
    <dbReference type="NCBI Taxonomy" id="2880"/>
    <lineage>
        <taxon>Eukaryota</taxon>
        <taxon>Sar</taxon>
        <taxon>Stramenopiles</taxon>
        <taxon>Ochrophyta</taxon>
        <taxon>PX clade</taxon>
        <taxon>Phaeophyceae</taxon>
        <taxon>Ectocarpales</taxon>
        <taxon>Ectocarpaceae</taxon>
        <taxon>Ectocarpus</taxon>
    </lineage>
</organism>
<gene>
    <name evidence="2" type="ORF">Esi_0221_0014</name>
</gene>
<feature type="compositionally biased region" description="Gly residues" evidence="1">
    <location>
        <begin position="25"/>
        <end position="36"/>
    </location>
</feature>
<dbReference type="EMBL" id="FN648400">
    <property type="protein sequence ID" value="CBJ30896.1"/>
    <property type="molecule type" value="Genomic_DNA"/>
</dbReference>
<feature type="compositionally biased region" description="Gly residues" evidence="1">
    <location>
        <begin position="7"/>
        <end position="17"/>
    </location>
</feature>
<evidence type="ECO:0008006" key="4">
    <source>
        <dbReference type="Google" id="ProtNLM"/>
    </source>
</evidence>
<feature type="compositionally biased region" description="Basic residues" evidence="1">
    <location>
        <begin position="107"/>
        <end position="117"/>
    </location>
</feature>
<feature type="region of interest" description="Disordered" evidence="1">
    <location>
        <begin position="1"/>
        <end position="40"/>
    </location>
</feature>
<feature type="region of interest" description="Disordered" evidence="1">
    <location>
        <begin position="562"/>
        <end position="610"/>
    </location>
</feature>
<feature type="compositionally biased region" description="Basic and acidic residues" evidence="1">
    <location>
        <begin position="454"/>
        <end position="465"/>
    </location>
</feature>
<protein>
    <recommendedName>
        <fullName evidence="4">Ubiquitin-like domain-containing protein</fullName>
    </recommendedName>
</protein>
<reference evidence="2 3" key="1">
    <citation type="journal article" date="2010" name="Nature">
        <title>The Ectocarpus genome and the independent evolution of multicellularity in brown algae.</title>
        <authorList>
            <person name="Cock J.M."/>
            <person name="Sterck L."/>
            <person name="Rouze P."/>
            <person name="Scornet D."/>
            <person name="Allen A.E."/>
            <person name="Amoutzias G."/>
            <person name="Anthouard V."/>
            <person name="Artiguenave F."/>
            <person name="Aury J.M."/>
            <person name="Badger J.H."/>
            <person name="Beszteri B."/>
            <person name="Billiau K."/>
            <person name="Bonnet E."/>
            <person name="Bothwell J.H."/>
            <person name="Bowler C."/>
            <person name="Boyen C."/>
            <person name="Brownlee C."/>
            <person name="Carrano C.J."/>
            <person name="Charrier B."/>
            <person name="Cho G.Y."/>
            <person name="Coelho S.M."/>
            <person name="Collen J."/>
            <person name="Corre E."/>
            <person name="Da Silva C."/>
            <person name="Delage L."/>
            <person name="Delaroque N."/>
            <person name="Dittami S.M."/>
            <person name="Doulbeau S."/>
            <person name="Elias M."/>
            <person name="Farnham G."/>
            <person name="Gachon C.M."/>
            <person name="Gschloessl B."/>
            <person name="Heesch S."/>
            <person name="Jabbari K."/>
            <person name="Jubin C."/>
            <person name="Kawai H."/>
            <person name="Kimura K."/>
            <person name="Kloareg B."/>
            <person name="Kupper F.C."/>
            <person name="Lang D."/>
            <person name="Le Bail A."/>
            <person name="Leblanc C."/>
            <person name="Lerouge P."/>
            <person name="Lohr M."/>
            <person name="Lopez P.J."/>
            <person name="Martens C."/>
            <person name="Maumus F."/>
            <person name="Michel G."/>
            <person name="Miranda-Saavedra D."/>
            <person name="Morales J."/>
            <person name="Moreau H."/>
            <person name="Motomura T."/>
            <person name="Nagasato C."/>
            <person name="Napoli C.A."/>
            <person name="Nelson D.R."/>
            <person name="Nyvall-Collen P."/>
            <person name="Peters A.F."/>
            <person name="Pommier C."/>
            <person name="Potin P."/>
            <person name="Poulain J."/>
            <person name="Quesneville H."/>
            <person name="Read B."/>
            <person name="Rensing S.A."/>
            <person name="Ritter A."/>
            <person name="Rousvoal S."/>
            <person name="Samanta M."/>
            <person name="Samson G."/>
            <person name="Schroeder D.C."/>
            <person name="Segurens B."/>
            <person name="Strittmatter M."/>
            <person name="Tonon T."/>
            <person name="Tregear J.W."/>
            <person name="Valentin K."/>
            <person name="von Dassow P."/>
            <person name="Yamagishi T."/>
            <person name="Van de Peer Y."/>
            <person name="Wincker P."/>
        </authorList>
    </citation>
    <scope>NUCLEOTIDE SEQUENCE [LARGE SCALE GENOMIC DNA]</scope>
    <source>
        <strain evidence="3">Ec32 / CCAP1310/4</strain>
    </source>
</reference>
<dbReference type="OrthoDB" id="207352at2759"/>
<evidence type="ECO:0000256" key="1">
    <source>
        <dbReference type="SAM" id="MobiDB-lite"/>
    </source>
</evidence>
<feature type="compositionally biased region" description="Basic residues" evidence="1">
    <location>
        <begin position="575"/>
        <end position="590"/>
    </location>
</feature>
<dbReference type="Proteomes" id="UP000002630">
    <property type="component" value="Linkage Group LG24"/>
</dbReference>
<feature type="compositionally biased region" description="Acidic residues" evidence="1">
    <location>
        <begin position="433"/>
        <end position="453"/>
    </location>
</feature>
<evidence type="ECO:0000313" key="2">
    <source>
        <dbReference type="EMBL" id="CBJ30896.1"/>
    </source>
</evidence>
<sequence>MCSPEPGRGGGGRGARGGGRRNHHGGGGGSSGGGGLSEFWSCLDPKQRDSLLTINGKAVRDALDCDLCRDLVSSATFALEEETKVDMQPPPPPGTGPNGNSSTLVKSSKKKPPKHSPKPTASGLRVIGDKAFMADWVGWPEMQMRWPCYVKYLAGVFALQQTEVLDRAVSAMSEIEEPWRPVPPEPGDRGCYCKGKLILKVVDMLTYPRPVRKFEVLVEDQMSLLGLREIMLVNVKLESATKLVLLTRGRAIGPEKNNHTLQELGFKNRQQVVVSQVLGGPSTDDSGTEEKNRQFVGDLLFGGSTPNEATATAPKLNKATAGAAGGAGGGAGGASSAVANGGTVDGNASPPPKGSAPGATSHDGGTASSSAGRFAGPTSKGMEGCLARDSASPPPPVDHSPGADGGGAAEASRGRKRAADDRYDEVYHYEGAGDFDDDGSGHDDDFDDDEEDDEHSHGKEPPLMERADSIMDTLEAVHAQETEAYAVRGPELLVLSVLKCGPDGETNGEPGTGRVPSLFANHGFQVLGQTLSRLARGNIAQAWKAELKAREYESSLLKELEAEQGGAGEEEGAAARRRSKKAKRKERDKKRREEEKRLQDEENAKRELARQEKIRLAEERVIEERRARLLQERQEQERQEAQWKLAQARRMQAEAEQLGAQLSLLGLQDETKGVNGLFERKRMPARGRNKS</sequence>